<reference evidence="2 3" key="1">
    <citation type="submission" date="2015-08" db="EMBL/GenBank/DDBJ databases">
        <title>Complete genome sequence of Rufibacter tibetensis strain 1351t, a radiation-resistant bacterium from tibet plateau.</title>
        <authorList>
            <person name="Dai J."/>
        </authorList>
    </citation>
    <scope>NUCLEOTIDE SEQUENCE [LARGE SCALE GENOMIC DNA]</scope>
    <source>
        <strain evidence="2 3">1351</strain>
    </source>
</reference>
<evidence type="ECO:0000313" key="2">
    <source>
        <dbReference type="EMBL" id="ALJ01218.1"/>
    </source>
</evidence>
<evidence type="ECO:0000313" key="3">
    <source>
        <dbReference type="Proteomes" id="UP000061382"/>
    </source>
</evidence>
<sequence>MKPLAIFNWSGGKDSALALHRVQQQQHFPLHALFTTLSQTHQRVTMHGVREELMQAQAQAVGLPWKPIYLPEGASLPVYNDLMTQAWTEFKTSGVTHGIFGDIYLEDLRKYREEQLASVEIQAHFPLWGEEPTALLEEFWRAGFKAKVVCVNGKHLDASFAGRELNESFINDLPAHVDPCGENGEYHSFVYDGPNFKHPVPVQTGEVVFRSYTPASQGSEEDCFAATPASYDTGFWFCDLLPA</sequence>
<name>A0A0P0CC09_9BACT</name>
<dbReference type="EMBL" id="CP012643">
    <property type="protein sequence ID" value="ALJ01218.1"/>
    <property type="molecule type" value="Genomic_DNA"/>
</dbReference>
<accession>A0A0P0CC09</accession>
<dbReference type="InterPro" id="IPR014729">
    <property type="entry name" value="Rossmann-like_a/b/a_fold"/>
</dbReference>
<dbReference type="Gene3D" id="3.40.50.620">
    <property type="entry name" value="HUPs"/>
    <property type="match status" value="1"/>
</dbReference>
<gene>
    <name evidence="2" type="ORF">DC20_05005</name>
</gene>
<feature type="domain" description="Diphthamide synthase" evidence="1">
    <location>
        <begin position="8"/>
        <end position="205"/>
    </location>
</feature>
<dbReference type="SUPFAM" id="SSF52402">
    <property type="entry name" value="Adenine nucleotide alpha hydrolases-like"/>
    <property type="match status" value="1"/>
</dbReference>
<dbReference type="RefSeq" id="WP_062545804.1">
    <property type="nucleotide sequence ID" value="NZ_CP012643.1"/>
</dbReference>
<dbReference type="STRING" id="512763.DC20_05005"/>
<proteinExistence type="predicted"/>
<keyword evidence="2" id="KW-0067">ATP-binding</keyword>
<evidence type="ECO:0000259" key="1">
    <source>
        <dbReference type="Pfam" id="PF01902"/>
    </source>
</evidence>
<keyword evidence="3" id="KW-1185">Reference proteome</keyword>
<organism evidence="2 3">
    <name type="scientific">Rufibacter tibetensis</name>
    <dbReference type="NCBI Taxonomy" id="512763"/>
    <lineage>
        <taxon>Bacteria</taxon>
        <taxon>Pseudomonadati</taxon>
        <taxon>Bacteroidota</taxon>
        <taxon>Cytophagia</taxon>
        <taxon>Cytophagales</taxon>
        <taxon>Hymenobacteraceae</taxon>
        <taxon>Rufibacter</taxon>
    </lineage>
</organism>
<dbReference type="KEGG" id="rti:DC20_05005"/>
<dbReference type="OrthoDB" id="3572539at2"/>
<dbReference type="AlphaFoldDB" id="A0A0P0CC09"/>
<dbReference type="GO" id="GO:0005524">
    <property type="term" value="F:ATP binding"/>
    <property type="evidence" value="ECO:0007669"/>
    <property type="project" value="UniProtKB-KW"/>
</dbReference>
<dbReference type="Gene3D" id="3.90.1490.10">
    <property type="entry name" value="putative n-type atp pyrophosphatase, domain 2"/>
    <property type="match status" value="1"/>
</dbReference>
<dbReference type="PATRIC" id="fig|512763.3.peg.1108"/>
<dbReference type="Pfam" id="PF01902">
    <property type="entry name" value="Diphthami_syn_2"/>
    <property type="match status" value="1"/>
</dbReference>
<protein>
    <submittedName>
        <fullName evidence="2">ATP-binding protein</fullName>
    </submittedName>
</protein>
<dbReference type="InterPro" id="IPR002761">
    <property type="entry name" value="Diphthami_syn_dom"/>
</dbReference>
<dbReference type="Proteomes" id="UP000061382">
    <property type="component" value="Chromosome"/>
</dbReference>
<keyword evidence="2" id="KW-0547">Nucleotide-binding</keyword>